<feature type="binding site" evidence="18">
    <location>
        <position position="68"/>
    </location>
    <ligand>
        <name>Mg(2+)</name>
        <dbReference type="ChEBI" id="CHEBI:18420"/>
    </ligand>
</feature>
<evidence type="ECO:0000256" key="9">
    <source>
        <dbReference type="ARBA" id="ARBA00023204"/>
    </source>
</evidence>
<reference evidence="20 21" key="1">
    <citation type="submission" date="2017-06" db="EMBL/GenBank/DDBJ databases">
        <title>Novel microbial phyla capable of carbon fixation and sulfur reduction in deep-sea sediments.</title>
        <authorList>
            <person name="Huang J."/>
            <person name="Baker B."/>
            <person name="Wang Y."/>
        </authorList>
    </citation>
    <scope>NUCLEOTIDE SEQUENCE [LARGE SCALE GENOMIC DNA]</scope>
    <source>
        <strain evidence="20">B3_LCP</strain>
    </source>
</reference>
<dbReference type="GO" id="GO:0046872">
    <property type="term" value="F:metal ion binding"/>
    <property type="evidence" value="ECO:0007669"/>
    <property type="project" value="UniProtKB-KW"/>
</dbReference>
<comment type="cofactor">
    <cofactor evidence="1 18">
        <name>Mg(2+)</name>
        <dbReference type="ChEBI" id="CHEBI:18420"/>
    </cofactor>
</comment>
<dbReference type="GO" id="GO:0008413">
    <property type="term" value="F:8-oxo-7,8-dihydroguanosine triphosphate pyrophosphatase activity"/>
    <property type="evidence" value="ECO:0007669"/>
    <property type="project" value="InterPro"/>
</dbReference>
<dbReference type="EC" id="3.6.1.55" evidence="12"/>
<evidence type="ECO:0000256" key="5">
    <source>
        <dbReference type="ARBA" id="ARBA00022723"/>
    </source>
</evidence>
<evidence type="ECO:0000256" key="16">
    <source>
        <dbReference type="ARBA" id="ARBA00042798"/>
    </source>
</evidence>
<gene>
    <name evidence="20" type="ORF">CEE37_03580</name>
</gene>
<dbReference type="GO" id="GO:0044716">
    <property type="term" value="F:8-oxo-GDP phosphatase activity"/>
    <property type="evidence" value="ECO:0007669"/>
    <property type="project" value="TreeGrafter"/>
</dbReference>
<dbReference type="InterPro" id="IPR000086">
    <property type="entry name" value="NUDIX_hydrolase_dom"/>
</dbReference>
<dbReference type="CDD" id="cd03425">
    <property type="entry name" value="NUDIX_MutT_NudA_like"/>
    <property type="match status" value="1"/>
</dbReference>
<dbReference type="InterPro" id="IPR047127">
    <property type="entry name" value="MutT-like"/>
</dbReference>
<dbReference type="Gene3D" id="3.90.79.10">
    <property type="entry name" value="Nucleoside Triphosphate Pyrophosphohydrolase"/>
    <property type="match status" value="1"/>
</dbReference>
<evidence type="ECO:0000256" key="14">
    <source>
        <dbReference type="ARBA" id="ARBA00041592"/>
    </source>
</evidence>
<dbReference type="NCBIfam" id="TIGR00586">
    <property type="entry name" value="mutt"/>
    <property type="match status" value="1"/>
</dbReference>
<evidence type="ECO:0000256" key="13">
    <source>
        <dbReference type="ARBA" id="ARBA00040794"/>
    </source>
</evidence>
<feature type="binding site" evidence="17">
    <location>
        <position position="34"/>
    </location>
    <ligand>
        <name>8-oxo-dGTP</name>
        <dbReference type="ChEBI" id="CHEBI:77896"/>
    </ligand>
</feature>
<evidence type="ECO:0000256" key="17">
    <source>
        <dbReference type="PIRSR" id="PIRSR603561-1"/>
    </source>
</evidence>
<dbReference type="AlphaFoldDB" id="A0A532V366"/>
<dbReference type="InterPro" id="IPR015797">
    <property type="entry name" value="NUDIX_hydrolase-like_dom_sf"/>
</dbReference>
<comment type="catalytic activity">
    <reaction evidence="10">
        <text>8-oxo-dGTP + H2O = 8-oxo-dGMP + diphosphate + H(+)</text>
        <dbReference type="Rhea" id="RHEA:31575"/>
        <dbReference type="ChEBI" id="CHEBI:15377"/>
        <dbReference type="ChEBI" id="CHEBI:15378"/>
        <dbReference type="ChEBI" id="CHEBI:33019"/>
        <dbReference type="ChEBI" id="CHEBI:63224"/>
        <dbReference type="ChEBI" id="CHEBI:77896"/>
        <dbReference type="EC" id="3.6.1.55"/>
    </reaction>
</comment>
<sequence length="148" mass="16587">MSNDNGATSPITIPHYSVTAGLIFNNDRILISKRKEGSTFGGYWEFPGGKQEANETLEECLQRELSEELAIKVEVGDSFATVDHTYADFRITLHVFICKIVSGVPEAIDCSDWRWVSLDKLRDFKFPQADNLVIDKLTADASVNKEVE</sequence>
<feature type="binding site" evidence="17">
    <location>
        <begin position="45"/>
        <end position="48"/>
    </location>
    <ligand>
        <name>8-oxo-dGTP</name>
        <dbReference type="ChEBI" id="CHEBI:77896"/>
    </ligand>
</feature>
<dbReference type="InterPro" id="IPR029119">
    <property type="entry name" value="MutY_C"/>
</dbReference>
<dbReference type="InterPro" id="IPR003561">
    <property type="entry name" value="Mutator_MutT"/>
</dbReference>
<dbReference type="InterPro" id="IPR020476">
    <property type="entry name" value="Nudix_hydrolase"/>
</dbReference>
<evidence type="ECO:0000256" key="10">
    <source>
        <dbReference type="ARBA" id="ARBA00035861"/>
    </source>
</evidence>
<evidence type="ECO:0000313" key="21">
    <source>
        <dbReference type="Proteomes" id="UP000319619"/>
    </source>
</evidence>
<keyword evidence="7" id="KW-0378">Hydrolase</keyword>
<comment type="similarity">
    <text evidence="2">Belongs to the Nudix hydrolase family.</text>
</comment>
<evidence type="ECO:0000256" key="6">
    <source>
        <dbReference type="ARBA" id="ARBA00022763"/>
    </source>
</evidence>
<dbReference type="SUPFAM" id="SSF55811">
    <property type="entry name" value="Nudix"/>
    <property type="match status" value="1"/>
</dbReference>
<evidence type="ECO:0000256" key="4">
    <source>
        <dbReference type="ARBA" id="ARBA00022705"/>
    </source>
</evidence>
<evidence type="ECO:0000256" key="1">
    <source>
        <dbReference type="ARBA" id="ARBA00001946"/>
    </source>
</evidence>
<feature type="binding site" evidence="18">
    <location>
        <position position="48"/>
    </location>
    <ligand>
        <name>Mg(2+)</name>
        <dbReference type="ChEBI" id="CHEBI:18420"/>
    </ligand>
</feature>
<evidence type="ECO:0000256" key="15">
    <source>
        <dbReference type="ARBA" id="ARBA00041979"/>
    </source>
</evidence>
<comment type="caution">
    <text evidence="20">The sequence shown here is derived from an EMBL/GenBank/DDBJ whole genome shotgun (WGS) entry which is preliminary data.</text>
</comment>
<keyword evidence="4" id="KW-0235">DNA replication</keyword>
<dbReference type="GO" id="GO:0044715">
    <property type="term" value="F:8-oxo-dGDP phosphatase activity"/>
    <property type="evidence" value="ECO:0007669"/>
    <property type="project" value="TreeGrafter"/>
</dbReference>
<evidence type="ECO:0000256" key="12">
    <source>
        <dbReference type="ARBA" id="ARBA00038905"/>
    </source>
</evidence>
<keyword evidence="9" id="KW-0234">DNA repair</keyword>
<evidence type="ECO:0000256" key="8">
    <source>
        <dbReference type="ARBA" id="ARBA00022842"/>
    </source>
</evidence>
<name>A0A532V366_UNCL8</name>
<evidence type="ECO:0000256" key="18">
    <source>
        <dbReference type="PIRSR" id="PIRSR603561-2"/>
    </source>
</evidence>
<evidence type="ECO:0000256" key="3">
    <source>
        <dbReference type="ARBA" id="ARBA00022457"/>
    </source>
</evidence>
<keyword evidence="3" id="KW-0515">Mutator protein</keyword>
<dbReference type="PROSITE" id="PS51462">
    <property type="entry name" value="NUDIX"/>
    <property type="match status" value="1"/>
</dbReference>
<evidence type="ECO:0000259" key="19">
    <source>
        <dbReference type="PROSITE" id="PS51462"/>
    </source>
</evidence>
<organism evidence="20 21">
    <name type="scientific">candidate division LCP-89 bacterium B3_LCP</name>
    <dbReference type="NCBI Taxonomy" id="2012998"/>
    <lineage>
        <taxon>Bacteria</taxon>
        <taxon>Pseudomonadati</taxon>
        <taxon>Bacteria division LCP-89</taxon>
    </lineage>
</organism>
<feature type="domain" description="Nudix hydrolase" evidence="19">
    <location>
        <begin position="14"/>
        <end position="140"/>
    </location>
</feature>
<evidence type="ECO:0000256" key="2">
    <source>
        <dbReference type="ARBA" id="ARBA00005582"/>
    </source>
</evidence>
<dbReference type="EMBL" id="NJBN01000002">
    <property type="protein sequence ID" value="TKJ41660.1"/>
    <property type="molecule type" value="Genomic_DNA"/>
</dbReference>
<dbReference type="Pfam" id="PF14815">
    <property type="entry name" value="NUDIX_4"/>
    <property type="match status" value="1"/>
</dbReference>
<dbReference type="PANTHER" id="PTHR47707">
    <property type="entry name" value="8-OXO-DGTP DIPHOSPHATASE"/>
    <property type="match status" value="1"/>
</dbReference>
<protein>
    <recommendedName>
        <fullName evidence="13">8-oxo-dGTP diphosphatase</fullName>
        <ecNumber evidence="12">3.6.1.55</ecNumber>
    </recommendedName>
    <alternativeName>
        <fullName evidence="16">7,8-dihydro-8-oxoguanine-triphosphatase</fullName>
    </alternativeName>
    <alternativeName>
        <fullName evidence="15">Mutator protein MutT</fullName>
    </alternativeName>
    <alternativeName>
        <fullName evidence="14">dGTP pyrophosphohydrolase</fullName>
    </alternativeName>
</protein>
<keyword evidence="6" id="KW-0227">DNA damage</keyword>
<keyword evidence="5 18" id="KW-0479">Metal-binding</keyword>
<dbReference type="GO" id="GO:0006260">
    <property type="term" value="P:DNA replication"/>
    <property type="evidence" value="ECO:0007669"/>
    <property type="project" value="UniProtKB-KW"/>
</dbReference>
<dbReference type="GO" id="GO:0006281">
    <property type="term" value="P:DNA repair"/>
    <property type="evidence" value="ECO:0007669"/>
    <property type="project" value="UniProtKB-KW"/>
</dbReference>
<comment type="catalytic activity">
    <reaction evidence="11">
        <text>8-oxo-GTP + H2O = 8-oxo-GMP + diphosphate + H(+)</text>
        <dbReference type="Rhea" id="RHEA:67616"/>
        <dbReference type="ChEBI" id="CHEBI:15377"/>
        <dbReference type="ChEBI" id="CHEBI:15378"/>
        <dbReference type="ChEBI" id="CHEBI:33019"/>
        <dbReference type="ChEBI" id="CHEBI:143553"/>
        <dbReference type="ChEBI" id="CHEBI:145694"/>
    </reaction>
</comment>
<evidence type="ECO:0000256" key="7">
    <source>
        <dbReference type="ARBA" id="ARBA00022801"/>
    </source>
</evidence>
<accession>A0A532V366</accession>
<dbReference type="Proteomes" id="UP000319619">
    <property type="component" value="Unassembled WGS sequence"/>
</dbReference>
<proteinExistence type="inferred from homology"/>
<evidence type="ECO:0000256" key="11">
    <source>
        <dbReference type="ARBA" id="ARBA00036904"/>
    </source>
</evidence>
<dbReference type="PRINTS" id="PR00502">
    <property type="entry name" value="NUDIXFAMILY"/>
</dbReference>
<keyword evidence="8 18" id="KW-0460">Magnesium</keyword>
<dbReference type="PANTHER" id="PTHR47707:SF1">
    <property type="entry name" value="NUDIX HYDROLASE FAMILY PROTEIN"/>
    <property type="match status" value="1"/>
</dbReference>
<evidence type="ECO:0000313" key="20">
    <source>
        <dbReference type="EMBL" id="TKJ41660.1"/>
    </source>
</evidence>
<dbReference type="GO" id="GO:0035539">
    <property type="term" value="F:8-oxo-7,8-dihydrodeoxyguanosine triphosphate pyrophosphatase activity"/>
    <property type="evidence" value="ECO:0007669"/>
    <property type="project" value="UniProtKB-EC"/>
</dbReference>